<sequence length="387" mass="40666">MRRVRLQIPTLTLITLSLLGTAAHAFQDNAGRTSMPALDPGYMPSKVDPYTGNTSAPSNWRLTAGMAFNGVQGAFDGTARLTFTPSTGGTYACSGSLIGGGAFILTAAHCADDFTSMTIKFGLTNNVALATRTGTQAWVHPSWTGALDTGADIAIVKLSAPVTDLPSYKLSTSNDVGKTFIMTGYGTSGNGTTSPNWGDSAYGHYAYNVFDTTSETFNQAWYNYSGEDNRVTTVGRTYVADFDYHTATATQAQQDQFNTLGRVAGLTGNLWNSGTALGAQEGLIAGGDSGGGDFVWDGQEWVLSAVHSWGWNFCETRISSPSCDINASAGSTFGDLMGSTAVVDHVGWINGVIAANVPEPSSYALMLGGLLGLGALARRRRDSNASR</sequence>
<keyword evidence="4" id="KW-1185">Reference proteome</keyword>
<dbReference type="Pfam" id="PF00089">
    <property type="entry name" value="Trypsin"/>
    <property type="match status" value="1"/>
</dbReference>
<evidence type="ECO:0000313" key="4">
    <source>
        <dbReference type="Proteomes" id="UP001606099"/>
    </source>
</evidence>
<dbReference type="NCBIfam" id="TIGR02595">
    <property type="entry name" value="PEP_CTERM"/>
    <property type="match status" value="1"/>
</dbReference>
<dbReference type="Pfam" id="PF07589">
    <property type="entry name" value="PEP-CTERM"/>
    <property type="match status" value="1"/>
</dbReference>
<feature type="chain" id="PRO_5045223272" evidence="1">
    <location>
        <begin position="26"/>
        <end position="387"/>
    </location>
</feature>
<dbReference type="SMART" id="SM00020">
    <property type="entry name" value="Tryp_SPc"/>
    <property type="match status" value="1"/>
</dbReference>
<dbReference type="InterPro" id="IPR013424">
    <property type="entry name" value="Ice-binding_C"/>
</dbReference>
<organism evidence="3 4">
    <name type="scientific">Roseateles rivi</name>
    <dbReference type="NCBI Taxonomy" id="3299028"/>
    <lineage>
        <taxon>Bacteria</taxon>
        <taxon>Pseudomonadati</taxon>
        <taxon>Pseudomonadota</taxon>
        <taxon>Betaproteobacteria</taxon>
        <taxon>Burkholderiales</taxon>
        <taxon>Sphaerotilaceae</taxon>
        <taxon>Roseateles</taxon>
    </lineage>
</organism>
<dbReference type="PROSITE" id="PS00134">
    <property type="entry name" value="TRYPSIN_HIS"/>
    <property type="match status" value="1"/>
</dbReference>
<name>A0ABW7FUF2_9BURK</name>
<protein>
    <submittedName>
        <fullName evidence="3">Trypsin-like serine protease</fullName>
        <ecNumber evidence="3">3.4.21.-</ecNumber>
    </submittedName>
</protein>
<evidence type="ECO:0000256" key="1">
    <source>
        <dbReference type="SAM" id="SignalP"/>
    </source>
</evidence>
<evidence type="ECO:0000259" key="2">
    <source>
        <dbReference type="PROSITE" id="PS50240"/>
    </source>
</evidence>
<dbReference type="InterPro" id="IPR051333">
    <property type="entry name" value="CLIP_Serine_Protease"/>
</dbReference>
<proteinExistence type="predicted"/>
<dbReference type="PROSITE" id="PS50240">
    <property type="entry name" value="TRYPSIN_DOM"/>
    <property type="match status" value="1"/>
</dbReference>
<accession>A0ABW7FUF2</accession>
<dbReference type="PANTHER" id="PTHR24260:SF132">
    <property type="entry name" value="PEPTIDASE S1 DOMAIN-CONTAINING PROTEIN"/>
    <property type="match status" value="1"/>
</dbReference>
<dbReference type="InterPro" id="IPR018114">
    <property type="entry name" value="TRYPSIN_HIS"/>
</dbReference>
<dbReference type="Gene3D" id="2.40.10.10">
    <property type="entry name" value="Trypsin-like serine proteases"/>
    <property type="match status" value="1"/>
</dbReference>
<reference evidence="3 4" key="1">
    <citation type="submission" date="2024-08" db="EMBL/GenBank/DDBJ databases">
        <authorList>
            <person name="Lu H."/>
        </authorList>
    </citation>
    <scope>NUCLEOTIDE SEQUENCE [LARGE SCALE GENOMIC DNA]</scope>
    <source>
        <strain evidence="3 4">BYS180W</strain>
    </source>
</reference>
<feature type="signal peptide" evidence="1">
    <location>
        <begin position="1"/>
        <end position="25"/>
    </location>
</feature>
<dbReference type="GO" id="GO:0016787">
    <property type="term" value="F:hydrolase activity"/>
    <property type="evidence" value="ECO:0007669"/>
    <property type="project" value="UniProtKB-KW"/>
</dbReference>
<evidence type="ECO:0000313" key="3">
    <source>
        <dbReference type="EMBL" id="MFG6447895.1"/>
    </source>
</evidence>
<dbReference type="InterPro" id="IPR001254">
    <property type="entry name" value="Trypsin_dom"/>
</dbReference>
<gene>
    <name evidence="3" type="ORF">ACG0Z6_06495</name>
</gene>
<dbReference type="InterPro" id="IPR009003">
    <property type="entry name" value="Peptidase_S1_PA"/>
</dbReference>
<dbReference type="InterPro" id="IPR043504">
    <property type="entry name" value="Peptidase_S1_PA_chymotrypsin"/>
</dbReference>
<keyword evidence="3" id="KW-0378">Hydrolase</keyword>
<dbReference type="EMBL" id="JBIGHZ010000002">
    <property type="protein sequence ID" value="MFG6447895.1"/>
    <property type="molecule type" value="Genomic_DNA"/>
</dbReference>
<dbReference type="RefSeq" id="WP_394459676.1">
    <property type="nucleotide sequence ID" value="NZ_JBIGHZ010000002.1"/>
</dbReference>
<dbReference type="Proteomes" id="UP001606099">
    <property type="component" value="Unassembled WGS sequence"/>
</dbReference>
<comment type="caution">
    <text evidence="3">The sequence shown here is derived from an EMBL/GenBank/DDBJ whole genome shotgun (WGS) entry which is preliminary data.</text>
</comment>
<dbReference type="EC" id="3.4.21.-" evidence="3"/>
<keyword evidence="1" id="KW-0732">Signal</keyword>
<feature type="domain" description="Peptidase S1" evidence="2">
    <location>
        <begin position="62"/>
        <end position="354"/>
    </location>
</feature>
<dbReference type="SUPFAM" id="SSF50494">
    <property type="entry name" value="Trypsin-like serine proteases"/>
    <property type="match status" value="1"/>
</dbReference>
<dbReference type="PANTHER" id="PTHR24260">
    <property type="match status" value="1"/>
</dbReference>